<dbReference type="PANTHER" id="PTHR34039">
    <property type="entry name" value="UPF0102 PROTEIN YRAN"/>
    <property type="match status" value="1"/>
</dbReference>
<evidence type="ECO:0000256" key="1">
    <source>
        <dbReference type="ARBA" id="ARBA00006738"/>
    </source>
</evidence>
<sequence length="192" mass="20279">MVEVIGMAEQVSAVATGRTAITARSGDGVPTDPAESPDDAGAASTRPSHLRTGRRGEDLAAVYLKDIGWQILERNWRPNSGLRGELDIIALDPAPGGRDPEPGGDIDRLSEVREGPALVVVEVKTRSSLRQGPPAAAVDARKLARLRALAAAWAAAHEVPHAGLRLDVVSILLREAQPALLRHHRAVGASWG</sequence>
<dbReference type="InterPro" id="IPR011856">
    <property type="entry name" value="tRNA_endonuc-like_dom_sf"/>
</dbReference>
<comment type="caution">
    <text evidence="4">The sequence shown here is derived from an EMBL/GenBank/DDBJ whole genome shotgun (WGS) entry which is preliminary data.</text>
</comment>
<dbReference type="AlphaFoldDB" id="U1QEI8"/>
<name>U1QEI8_9ACTO</name>
<comment type="similarity">
    <text evidence="1 2">Belongs to the UPF0102 family.</text>
</comment>
<evidence type="ECO:0000256" key="3">
    <source>
        <dbReference type="SAM" id="MobiDB-lite"/>
    </source>
</evidence>
<gene>
    <name evidence="4" type="ORF">HMPREF1549_01040</name>
</gene>
<proteinExistence type="inferred from homology"/>
<dbReference type="Gene3D" id="3.40.1350.10">
    <property type="match status" value="1"/>
</dbReference>
<protein>
    <recommendedName>
        <fullName evidence="2">UPF0102 protein HMPREF1549_01040</fullName>
    </recommendedName>
</protein>
<evidence type="ECO:0000313" key="4">
    <source>
        <dbReference type="EMBL" id="ERH20721.1"/>
    </source>
</evidence>
<dbReference type="EMBL" id="AWSD01000102">
    <property type="protein sequence ID" value="ERH20721.1"/>
    <property type="molecule type" value="Genomic_DNA"/>
</dbReference>
<dbReference type="GO" id="GO:0003676">
    <property type="term" value="F:nucleic acid binding"/>
    <property type="evidence" value="ECO:0007669"/>
    <property type="project" value="InterPro"/>
</dbReference>
<dbReference type="Pfam" id="PF02021">
    <property type="entry name" value="UPF0102"/>
    <property type="match status" value="1"/>
</dbReference>
<dbReference type="InterPro" id="IPR003509">
    <property type="entry name" value="UPF0102_YraN-like"/>
</dbReference>
<evidence type="ECO:0000313" key="5">
    <source>
        <dbReference type="Proteomes" id="UP000016498"/>
    </source>
</evidence>
<dbReference type="CDD" id="cd20736">
    <property type="entry name" value="PoNe_Nuclease"/>
    <property type="match status" value="1"/>
</dbReference>
<dbReference type="InterPro" id="IPR011335">
    <property type="entry name" value="Restrct_endonuc-II-like"/>
</dbReference>
<dbReference type="SUPFAM" id="SSF52980">
    <property type="entry name" value="Restriction endonuclease-like"/>
    <property type="match status" value="1"/>
</dbReference>
<reference evidence="4 5" key="1">
    <citation type="submission" date="2013-06" db="EMBL/GenBank/DDBJ databases">
        <authorList>
            <person name="Weinstock G."/>
            <person name="Sodergren E."/>
            <person name="Lobos E.A."/>
            <person name="Fulton L."/>
            <person name="Fulton R."/>
            <person name="Courtney L."/>
            <person name="Fronick C."/>
            <person name="O'Laughlin M."/>
            <person name="Godfrey J."/>
            <person name="Wilson R.M."/>
            <person name="Miner T."/>
            <person name="Farmer C."/>
            <person name="Delehaunty K."/>
            <person name="Cordes M."/>
            <person name="Minx P."/>
            <person name="Tomlinson C."/>
            <person name="Chen J."/>
            <person name="Wollam A."/>
            <person name="Pepin K.H."/>
            <person name="Bhonagiri V."/>
            <person name="Zhang X."/>
            <person name="Warren W."/>
            <person name="Mitreva M."/>
            <person name="Mardis E.R."/>
            <person name="Wilson R.K."/>
        </authorList>
    </citation>
    <scope>NUCLEOTIDE SEQUENCE [LARGE SCALE GENOMIC DNA]</scope>
    <source>
        <strain evidence="4 5">F0510</strain>
    </source>
</reference>
<dbReference type="PATRIC" id="fig|1227262.3.peg.845"/>
<organism evidence="4 5">
    <name type="scientific">Actinomyces johnsonii F0510</name>
    <dbReference type="NCBI Taxonomy" id="1227262"/>
    <lineage>
        <taxon>Bacteria</taxon>
        <taxon>Bacillati</taxon>
        <taxon>Actinomycetota</taxon>
        <taxon>Actinomycetes</taxon>
        <taxon>Actinomycetales</taxon>
        <taxon>Actinomycetaceae</taxon>
        <taxon>Actinomyces</taxon>
    </lineage>
</organism>
<evidence type="ECO:0000256" key="2">
    <source>
        <dbReference type="HAMAP-Rule" id="MF_00048"/>
    </source>
</evidence>
<dbReference type="HOGENOM" id="CLU_115353_2_3_11"/>
<dbReference type="Proteomes" id="UP000016498">
    <property type="component" value="Unassembled WGS sequence"/>
</dbReference>
<dbReference type="HAMAP" id="MF_00048">
    <property type="entry name" value="UPF0102"/>
    <property type="match status" value="1"/>
</dbReference>
<accession>U1QEI8</accession>
<dbReference type="PANTHER" id="PTHR34039:SF1">
    <property type="entry name" value="UPF0102 PROTEIN YRAN"/>
    <property type="match status" value="1"/>
</dbReference>
<feature type="region of interest" description="Disordered" evidence="3">
    <location>
        <begin position="22"/>
        <end position="52"/>
    </location>
</feature>